<feature type="region of interest" description="Disordered" evidence="1">
    <location>
        <begin position="444"/>
        <end position="483"/>
    </location>
</feature>
<feature type="compositionally biased region" description="Polar residues" evidence="1">
    <location>
        <begin position="285"/>
        <end position="297"/>
    </location>
</feature>
<protein>
    <recommendedName>
        <fullName evidence="4">Protein TIME FOR COFFEE</fullName>
    </recommendedName>
</protein>
<keyword evidence="3" id="KW-1185">Reference proteome</keyword>
<feature type="compositionally biased region" description="Low complexity" evidence="1">
    <location>
        <begin position="681"/>
        <end position="690"/>
    </location>
</feature>
<feature type="compositionally biased region" description="Low complexity" evidence="1">
    <location>
        <begin position="529"/>
        <end position="549"/>
    </location>
</feature>
<reference evidence="2 3" key="1">
    <citation type="submission" date="2024-01" db="EMBL/GenBank/DDBJ databases">
        <authorList>
            <person name="Waweru B."/>
        </authorList>
    </citation>
    <scope>NUCLEOTIDE SEQUENCE [LARGE SCALE GENOMIC DNA]</scope>
</reference>
<dbReference type="GO" id="GO:0042752">
    <property type="term" value="P:regulation of circadian rhythm"/>
    <property type="evidence" value="ECO:0007669"/>
    <property type="project" value="InterPro"/>
</dbReference>
<name>A0AAV1S5A4_9ROSI</name>
<comment type="caution">
    <text evidence="2">The sequence shown here is derived from an EMBL/GenBank/DDBJ whole genome shotgun (WGS) entry which is preliminary data.</text>
</comment>
<feature type="compositionally biased region" description="Low complexity" evidence="1">
    <location>
        <begin position="645"/>
        <end position="664"/>
    </location>
</feature>
<sequence length="719" mass="75941">MDGTNGSSKAIQFIPQPRPKRCATHHYIACNVRLLQQLTKTNHLWPAATGSASLCGNKPKNLNAMPSAENMIIGNPLQRSFPVVNLNPTQDKAQAVATVFTRKDRSSESATLIDTAQKKQLVLHQPPQPAPAGNLMHGPAFIFPLNQHQASTAATTSQTGPSKSASSINNASLSGNAISGVTTNSSALPAMATAVSFSYPNLAANETPYLTIIPNNGYPFPISTPVGNAPTFRGGTPAHALSFFNGSFYSSQMLHPSQLQQQQSQAVVQPGHQNASTSSGSSSSHKQPQIQQQRGAHVSSNNFLTSTMMQSQHHVPSHHSRKLDAEMSGESTPIIADTRASNKISVRGPNFMVPLQPNFGLMASTTVGGNGNHGEKQQQQHQLSQEKNLKGGVELVPSQAFAMSFASFNGSKTVSNLNFSAMAQNPPILQSFPDMTRQGYQVVSAAQATQKKNHQLSEGKTGSSSTNADDGKKPTLGRSSTGVGQTLIFDNSARTLNFVSSPFAGNWPSNSITTTTSIPKAANSSSTSQPQQLVQHQKQHVLHQQLQQPIGAAESKALTSSSLPSPSIGAKFSNNAPIYSQTQARGNCSPQNPQWKNSSRTPSSQSPLTSLSTSNTVHKNASQQGRAPQGHSQISFGPNSKSALPPQGQQISSSNQSPSSGGNSRTTSTKAKANSSVPVIQSQQSDNSSSGNAQKSPVCGRNVPSILSACPSHLSELKY</sequence>
<dbReference type="Proteomes" id="UP001314170">
    <property type="component" value="Unassembled WGS sequence"/>
</dbReference>
<feature type="region of interest" description="Disordered" evidence="1">
    <location>
        <begin position="514"/>
        <end position="719"/>
    </location>
</feature>
<dbReference type="EMBL" id="CAWUPB010001173">
    <property type="protein sequence ID" value="CAK7346586.1"/>
    <property type="molecule type" value="Genomic_DNA"/>
</dbReference>
<dbReference type="PANTHER" id="PTHR34798">
    <property type="entry name" value="PROTEIN TIME FOR COFFEE"/>
    <property type="match status" value="1"/>
</dbReference>
<evidence type="ECO:0000313" key="3">
    <source>
        <dbReference type="Proteomes" id="UP001314170"/>
    </source>
</evidence>
<dbReference type="AlphaFoldDB" id="A0AAV1S5A4"/>
<feature type="compositionally biased region" description="Polar residues" evidence="1">
    <location>
        <begin position="665"/>
        <end position="680"/>
    </location>
</feature>
<feature type="compositionally biased region" description="Polar residues" evidence="1">
    <location>
        <begin position="444"/>
        <end position="468"/>
    </location>
</feature>
<organism evidence="2 3">
    <name type="scientific">Dovyalis caffra</name>
    <dbReference type="NCBI Taxonomy" id="77055"/>
    <lineage>
        <taxon>Eukaryota</taxon>
        <taxon>Viridiplantae</taxon>
        <taxon>Streptophyta</taxon>
        <taxon>Embryophyta</taxon>
        <taxon>Tracheophyta</taxon>
        <taxon>Spermatophyta</taxon>
        <taxon>Magnoliopsida</taxon>
        <taxon>eudicotyledons</taxon>
        <taxon>Gunneridae</taxon>
        <taxon>Pentapetalae</taxon>
        <taxon>rosids</taxon>
        <taxon>fabids</taxon>
        <taxon>Malpighiales</taxon>
        <taxon>Salicaceae</taxon>
        <taxon>Flacourtieae</taxon>
        <taxon>Dovyalis</taxon>
    </lineage>
</organism>
<feature type="compositionally biased region" description="Polar residues" evidence="1">
    <location>
        <begin position="572"/>
        <end position="596"/>
    </location>
</feature>
<evidence type="ECO:0008006" key="4">
    <source>
        <dbReference type="Google" id="ProtNLM"/>
    </source>
</evidence>
<feature type="compositionally biased region" description="Polar residues" evidence="1">
    <location>
        <begin position="617"/>
        <end position="642"/>
    </location>
</feature>
<evidence type="ECO:0000256" key="1">
    <source>
        <dbReference type="SAM" id="MobiDB-lite"/>
    </source>
</evidence>
<accession>A0AAV1S5A4</accession>
<dbReference type="InterPro" id="IPR039317">
    <property type="entry name" value="TIC"/>
</dbReference>
<dbReference type="PANTHER" id="PTHR34798:SF1">
    <property type="entry name" value="TIC-LIKE PROTEIN"/>
    <property type="match status" value="1"/>
</dbReference>
<dbReference type="GO" id="GO:0005634">
    <property type="term" value="C:nucleus"/>
    <property type="evidence" value="ECO:0007669"/>
    <property type="project" value="TreeGrafter"/>
</dbReference>
<feature type="region of interest" description="Disordered" evidence="1">
    <location>
        <begin position="254"/>
        <end position="297"/>
    </location>
</feature>
<gene>
    <name evidence="2" type="ORF">DCAF_LOCUS19263</name>
</gene>
<feature type="compositionally biased region" description="Low complexity" evidence="1">
    <location>
        <begin position="254"/>
        <end position="284"/>
    </location>
</feature>
<evidence type="ECO:0000313" key="2">
    <source>
        <dbReference type="EMBL" id="CAK7346586.1"/>
    </source>
</evidence>
<proteinExistence type="predicted"/>
<feature type="compositionally biased region" description="Low complexity" evidence="1">
    <location>
        <begin position="597"/>
        <end position="616"/>
    </location>
</feature>